<protein>
    <submittedName>
        <fullName evidence="6">Uncharacterized protein</fullName>
    </submittedName>
</protein>
<evidence type="ECO:0000256" key="1">
    <source>
        <dbReference type="ARBA" id="ARBA00004123"/>
    </source>
</evidence>
<keyword evidence="7" id="KW-1185">Reference proteome</keyword>
<sequence length="536" mass="59902">MDRAIDEDIIEWILEFILRSTSEEALQKKLVCALSDSNSRVCSRVSKTIALRSIEYEIEDASVSERILENLEIIDELDRSQGLSILDSMKKAYCAVAVECTVKYLASSSNRNGKYFEAVKRIWRGRIGNLEKLNISKLLTEELIASGEEIEAAVWDDDLCSRLMDRNTRNAALFSVRDYLEEALPSMGPTILEMGSKLMRSVGGDHLHPTVSIREGSGCSGDERDQEGKEKEKTPSAEVRQELERLKGTSLELQKAVTDPLPEALRDDETIALEMVRKNASGEVVGVEEGDIEPDGAKEVGTQMESSAWKNASGEVFDVEEGNIEPDGAKEAGTRMESPARKNAGGEVVDVEEGDIGSGGAKEVGIQMQSSSHPNMSKRSLMERNSTAQVYKKVGPARSGLMAETRFVGWWDDSIDDDDSSEERAKRLQLSNPKNTDVSPPNKRKTPNFARNNRRAERGSNAVASPLKKQESPKFERKRKARRWSLQEEEALRDGVEKYGIGSWKMILKSNPEAFQERTEVDLKDKWRNLSGRKHR</sequence>
<feature type="compositionally biased region" description="Basic and acidic residues" evidence="3">
    <location>
        <begin position="221"/>
        <end position="238"/>
    </location>
</feature>
<keyword evidence="2" id="KW-0539">Nucleus</keyword>
<evidence type="ECO:0000256" key="2">
    <source>
        <dbReference type="ARBA" id="ARBA00023242"/>
    </source>
</evidence>
<feature type="compositionally biased region" description="Polar residues" evidence="3">
    <location>
        <begin position="429"/>
        <end position="439"/>
    </location>
</feature>
<dbReference type="PROSITE" id="PS50090">
    <property type="entry name" value="MYB_LIKE"/>
    <property type="match status" value="1"/>
</dbReference>
<evidence type="ECO:0000313" key="6">
    <source>
        <dbReference type="EMBL" id="GKU97574.1"/>
    </source>
</evidence>
<dbReference type="EMBL" id="BPVZ01000011">
    <property type="protein sequence ID" value="GKU97574.1"/>
    <property type="molecule type" value="Genomic_DNA"/>
</dbReference>
<evidence type="ECO:0000259" key="5">
    <source>
        <dbReference type="PROSITE" id="PS51294"/>
    </source>
</evidence>
<dbReference type="Pfam" id="PF00249">
    <property type="entry name" value="Myb_DNA-binding"/>
    <property type="match status" value="1"/>
</dbReference>
<feature type="domain" description="Myb-like" evidence="4">
    <location>
        <begin position="476"/>
        <end position="531"/>
    </location>
</feature>
<dbReference type="SUPFAM" id="SSF46689">
    <property type="entry name" value="Homeodomain-like"/>
    <property type="match status" value="1"/>
</dbReference>
<accession>A0AAV5IIV9</accession>
<feature type="region of interest" description="Disordered" evidence="3">
    <location>
        <begin position="203"/>
        <end position="238"/>
    </location>
</feature>
<evidence type="ECO:0000259" key="4">
    <source>
        <dbReference type="PROSITE" id="PS50090"/>
    </source>
</evidence>
<comment type="caution">
    <text evidence="6">The sequence shown here is derived from an EMBL/GenBank/DDBJ whole genome shotgun (WGS) entry which is preliminary data.</text>
</comment>
<feature type="compositionally biased region" description="Basic and acidic residues" evidence="3">
    <location>
        <begin position="327"/>
        <end position="340"/>
    </location>
</feature>
<name>A0AAV5IIV9_9ROSI</name>
<reference evidence="6 7" key="1">
    <citation type="journal article" date="2021" name="Commun. Biol.">
        <title>The genome of Shorea leprosula (Dipterocarpaceae) highlights the ecological relevance of drought in aseasonal tropical rainforests.</title>
        <authorList>
            <person name="Ng K.K.S."/>
            <person name="Kobayashi M.J."/>
            <person name="Fawcett J.A."/>
            <person name="Hatakeyama M."/>
            <person name="Paape T."/>
            <person name="Ng C.H."/>
            <person name="Ang C.C."/>
            <person name="Tnah L.H."/>
            <person name="Lee C.T."/>
            <person name="Nishiyama T."/>
            <person name="Sese J."/>
            <person name="O'Brien M.J."/>
            <person name="Copetti D."/>
            <person name="Mohd Noor M.I."/>
            <person name="Ong R.C."/>
            <person name="Putra M."/>
            <person name="Sireger I.Z."/>
            <person name="Indrioko S."/>
            <person name="Kosugi Y."/>
            <person name="Izuno A."/>
            <person name="Isagi Y."/>
            <person name="Lee S.L."/>
            <person name="Shimizu K.K."/>
        </authorList>
    </citation>
    <scope>NUCLEOTIDE SEQUENCE [LARGE SCALE GENOMIC DNA]</scope>
    <source>
        <strain evidence="6">214</strain>
    </source>
</reference>
<dbReference type="PANTHER" id="PTHR46993">
    <property type="entry name" value="MYB TRANSCRIPTION FACTOR"/>
    <property type="match status" value="1"/>
</dbReference>
<dbReference type="AlphaFoldDB" id="A0AAV5IIV9"/>
<proteinExistence type="predicted"/>
<dbReference type="PROSITE" id="PS51294">
    <property type="entry name" value="HTH_MYB"/>
    <property type="match status" value="1"/>
</dbReference>
<feature type="region of interest" description="Disordered" evidence="3">
    <location>
        <begin position="412"/>
        <end position="486"/>
    </location>
</feature>
<evidence type="ECO:0000313" key="7">
    <source>
        <dbReference type="Proteomes" id="UP001054252"/>
    </source>
</evidence>
<organism evidence="6 7">
    <name type="scientific">Rubroshorea leprosula</name>
    <dbReference type="NCBI Taxonomy" id="152421"/>
    <lineage>
        <taxon>Eukaryota</taxon>
        <taxon>Viridiplantae</taxon>
        <taxon>Streptophyta</taxon>
        <taxon>Embryophyta</taxon>
        <taxon>Tracheophyta</taxon>
        <taxon>Spermatophyta</taxon>
        <taxon>Magnoliopsida</taxon>
        <taxon>eudicotyledons</taxon>
        <taxon>Gunneridae</taxon>
        <taxon>Pentapetalae</taxon>
        <taxon>rosids</taxon>
        <taxon>malvids</taxon>
        <taxon>Malvales</taxon>
        <taxon>Dipterocarpaceae</taxon>
        <taxon>Rubroshorea</taxon>
    </lineage>
</organism>
<dbReference type="SMART" id="SM00717">
    <property type="entry name" value="SANT"/>
    <property type="match status" value="1"/>
</dbReference>
<dbReference type="PANTHER" id="PTHR46993:SF6">
    <property type="entry name" value="MYB TRANSCRIPTION FACTOR"/>
    <property type="match status" value="1"/>
</dbReference>
<gene>
    <name evidence="6" type="ORF">SLEP1_g10709</name>
</gene>
<dbReference type="GO" id="GO:0005634">
    <property type="term" value="C:nucleus"/>
    <property type="evidence" value="ECO:0007669"/>
    <property type="project" value="UniProtKB-SubCell"/>
</dbReference>
<dbReference type="Gene3D" id="1.10.246.220">
    <property type="match status" value="1"/>
</dbReference>
<dbReference type="InterPro" id="IPR001005">
    <property type="entry name" value="SANT/Myb"/>
</dbReference>
<evidence type="ECO:0000256" key="3">
    <source>
        <dbReference type="SAM" id="MobiDB-lite"/>
    </source>
</evidence>
<feature type="domain" description="HTH myb-type" evidence="5">
    <location>
        <begin position="476"/>
        <end position="535"/>
    </location>
</feature>
<dbReference type="InterPro" id="IPR009057">
    <property type="entry name" value="Homeodomain-like_sf"/>
</dbReference>
<feature type="region of interest" description="Disordered" evidence="3">
    <location>
        <begin position="325"/>
        <end position="345"/>
    </location>
</feature>
<dbReference type="Proteomes" id="UP001054252">
    <property type="component" value="Unassembled WGS sequence"/>
</dbReference>
<dbReference type="CDD" id="cd11660">
    <property type="entry name" value="SANT_TRF"/>
    <property type="match status" value="1"/>
</dbReference>
<comment type="subcellular location">
    <subcellularLocation>
        <location evidence="1">Nucleus</location>
    </subcellularLocation>
</comment>
<dbReference type="InterPro" id="IPR017930">
    <property type="entry name" value="Myb_dom"/>
</dbReference>